<evidence type="ECO:0000313" key="2">
    <source>
        <dbReference type="EMBL" id="GAA4780242.1"/>
    </source>
</evidence>
<protein>
    <recommendedName>
        <fullName evidence="1">SprT-like domain-containing protein</fullName>
    </recommendedName>
</protein>
<evidence type="ECO:0000259" key="1">
    <source>
        <dbReference type="Pfam" id="PF10263"/>
    </source>
</evidence>
<dbReference type="EMBL" id="BAABIQ010000003">
    <property type="protein sequence ID" value="GAA4780242.1"/>
    <property type="molecule type" value="Genomic_DNA"/>
</dbReference>
<name>A0ABP9AFC2_9SPHI</name>
<evidence type="ECO:0000313" key="3">
    <source>
        <dbReference type="Proteomes" id="UP001501411"/>
    </source>
</evidence>
<dbReference type="Pfam" id="PF10263">
    <property type="entry name" value="SprT-like"/>
    <property type="match status" value="1"/>
</dbReference>
<keyword evidence="3" id="KW-1185">Reference proteome</keyword>
<dbReference type="Proteomes" id="UP001501411">
    <property type="component" value="Unassembled WGS sequence"/>
</dbReference>
<dbReference type="InterPro" id="IPR006640">
    <property type="entry name" value="SprT-like_domain"/>
</dbReference>
<organism evidence="2 3">
    <name type="scientific">Olivibacter ginsenosidimutans</name>
    <dbReference type="NCBI Taxonomy" id="1176537"/>
    <lineage>
        <taxon>Bacteria</taxon>
        <taxon>Pseudomonadati</taxon>
        <taxon>Bacteroidota</taxon>
        <taxon>Sphingobacteriia</taxon>
        <taxon>Sphingobacteriales</taxon>
        <taxon>Sphingobacteriaceae</taxon>
        <taxon>Olivibacter</taxon>
    </lineage>
</organism>
<proteinExistence type="predicted"/>
<gene>
    <name evidence="2" type="ORF">GCM10023231_04010</name>
</gene>
<reference evidence="3" key="1">
    <citation type="journal article" date="2019" name="Int. J. Syst. Evol. Microbiol.">
        <title>The Global Catalogue of Microorganisms (GCM) 10K type strain sequencing project: providing services to taxonomists for standard genome sequencing and annotation.</title>
        <authorList>
            <consortium name="The Broad Institute Genomics Platform"/>
            <consortium name="The Broad Institute Genome Sequencing Center for Infectious Disease"/>
            <person name="Wu L."/>
            <person name="Ma J."/>
        </authorList>
    </citation>
    <scope>NUCLEOTIDE SEQUENCE [LARGE SCALE GENOMIC DNA]</scope>
    <source>
        <strain evidence="3">JCM 18200</strain>
    </source>
</reference>
<feature type="domain" description="SprT-like" evidence="1">
    <location>
        <begin position="55"/>
        <end position="112"/>
    </location>
</feature>
<accession>A0ABP9AFC2</accession>
<comment type="caution">
    <text evidence="2">The sequence shown here is derived from an EMBL/GenBank/DDBJ whole genome shotgun (WGS) entry which is preliminary data.</text>
</comment>
<sequence>MMIEKTTLALEKYVPQPAAPIIAQWIHQAPCWFKISKGRTSKFGDYRSPFKDKGHRISVNHNLNPYAFLITAVHEFAHLKTWNEYRAKVKPHGQEWKKNFKQLMKPFFELNIFPYDVQRAVVAYLDNPAASSCSDLTLFRTLQRYDKPKNGHLRVEELPLGASFSLPNGRTFKKGEKIRTRFRCTDLNTGRIYLFSPVAEVLINTAR</sequence>